<reference evidence="2" key="1">
    <citation type="submission" date="2020-05" db="EMBL/GenBank/DDBJ databases">
        <title>Phylogenomic resolution of chytrid fungi.</title>
        <authorList>
            <person name="Stajich J.E."/>
            <person name="Amses K."/>
            <person name="Simmons R."/>
            <person name="Seto K."/>
            <person name="Myers J."/>
            <person name="Bonds A."/>
            <person name="Quandt C.A."/>
            <person name="Barry K."/>
            <person name="Liu P."/>
            <person name="Grigoriev I."/>
            <person name="Longcore J.E."/>
            <person name="James T.Y."/>
        </authorList>
    </citation>
    <scope>NUCLEOTIDE SEQUENCE</scope>
    <source>
        <strain evidence="2">JEL0513</strain>
    </source>
</reference>
<feature type="region of interest" description="Disordered" evidence="1">
    <location>
        <begin position="1"/>
        <end position="21"/>
    </location>
</feature>
<accession>A0AAD5X5X0</accession>
<organism evidence="2 3">
    <name type="scientific">Physocladia obscura</name>
    <dbReference type="NCBI Taxonomy" id="109957"/>
    <lineage>
        <taxon>Eukaryota</taxon>
        <taxon>Fungi</taxon>
        <taxon>Fungi incertae sedis</taxon>
        <taxon>Chytridiomycota</taxon>
        <taxon>Chytridiomycota incertae sedis</taxon>
        <taxon>Chytridiomycetes</taxon>
        <taxon>Chytridiales</taxon>
        <taxon>Chytriomycetaceae</taxon>
        <taxon>Physocladia</taxon>
    </lineage>
</organism>
<gene>
    <name evidence="2" type="ORF">HK100_009718</name>
</gene>
<name>A0AAD5X5X0_9FUNG</name>
<dbReference type="EMBL" id="JADGJH010005087">
    <property type="protein sequence ID" value="KAJ3082212.1"/>
    <property type="molecule type" value="Genomic_DNA"/>
</dbReference>
<comment type="caution">
    <text evidence="2">The sequence shown here is derived from an EMBL/GenBank/DDBJ whole genome shotgun (WGS) entry which is preliminary data.</text>
</comment>
<evidence type="ECO:0000256" key="1">
    <source>
        <dbReference type="SAM" id="MobiDB-lite"/>
    </source>
</evidence>
<protein>
    <submittedName>
        <fullName evidence="2">Uncharacterized protein</fullName>
    </submittedName>
</protein>
<sequence length="52" mass="5679">MREQLDRELQEKAQRQANGRQTNLAFAVRNALAAPGLKSIENIASNSGANLN</sequence>
<evidence type="ECO:0000313" key="3">
    <source>
        <dbReference type="Proteomes" id="UP001211907"/>
    </source>
</evidence>
<feature type="compositionally biased region" description="Basic and acidic residues" evidence="1">
    <location>
        <begin position="1"/>
        <end position="14"/>
    </location>
</feature>
<dbReference type="Proteomes" id="UP001211907">
    <property type="component" value="Unassembled WGS sequence"/>
</dbReference>
<keyword evidence="3" id="KW-1185">Reference proteome</keyword>
<feature type="non-terminal residue" evidence="2">
    <location>
        <position position="52"/>
    </location>
</feature>
<dbReference type="AlphaFoldDB" id="A0AAD5X5X0"/>
<proteinExistence type="predicted"/>
<evidence type="ECO:0000313" key="2">
    <source>
        <dbReference type="EMBL" id="KAJ3082212.1"/>
    </source>
</evidence>